<sequence length="876" mass="98908">MIQGKFMTYEAEVTRVSTGLPGLDEVIDCLRIGDNVVWRVDHVDDYQRFIDGFVQAALARDRSIIYLRFGHHAPLVEAGPNVRVVHLDALSGFEAFTEHVYRLITDHGRGAFYVFDCLSDLLEDWATDLMVGNLFRVICPYLFELDTVAYFGLLNDHHSHTTVARIRETTQVLIDVRRTAGECHVQPVKVWRRQSPTMFLPHRHHGHRFEPVIDSSDATRVQAALQPDHSQGPQRQLDYWDALFLAAARQLEQPDNEDGRLAQVERLCRVLLGRDERILDLARRFFRLEDLMAIRARVIGSGYIGGKAVGMLLARRILSDRDPATWTAHLEPHDSFFLGTDVYYSFLVHNGLWPLLMRQHEPEGYYSEGRELHTRMLEGALPEETRMELARMLDHFGQYPILVRSSSLLEDGFGNAFAGKYDSVFLVNQGSPEERLVRLEEAIRQVFASTMSEDALVYRQQRGLDGMEEPMALLLQRVNGRYHGRHYLPDAAGVGVSRNIFTWDPRMDPAAGMVRLVVGLGTRAVDRNDDDHACVVPLDQPGMRPFRDEEDALRFSQHQADTLDVTGNTLSSVPLRQLASLDADMERILGWCGERDREALQRAREHGLTPPWRISFGPLLAKTPFVPLVQQLLQTLEATYDYPVDVEFTVHIGLEGQPSFNLVQCRPLQTLGQNRPVTVPEGITDDHLLLATRGHFMGGSMDQPIHRVIRVDGERYSALNPHQKFAVARLVGQINRALDNRDDCPTLLIGPGRWGTSTPELGVPIRFADISRMAVIMEVAELGGGVVPDLSYGSHFFQDLVESRIAYVAVRPHDRHTHYHPQWLTGTPREVIDEDSLDGLDADVLGAVAVHNMTGVGLRLVADVVSQRLVCYQEGQ</sequence>
<keyword evidence="3" id="KW-1185">Reference proteome</keyword>
<feature type="domain" description="Pyruvate phosphate dikinase AMP/ATP-binding" evidence="1">
    <location>
        <begin position="303"/>
        <end position="681"/>
    </location>
</feature>
<keyword evidence="2" id="KW-0418">Kinase</keyword>
<dbReference type="SUPFAM" id="SSF56059">
    <property type="entry name" value="Glutathione synthetase ATP-binding domain-like"/>
    <property type="match status" value="1"/>
</dbReference>
<dbReference type="EMBL" id="FOAA01000001">
    <property type="protein sequence ID" value="SEK24488.1"/>
    <property type="molecule type" value="Genomic_DNA"/>
</dbReference>
<proteinExistence type="predicted"/>
<protein>
    <submittedName>
        <fullName evidence="2">Pyruvate phosphate dikinase, PEP/pyruvate binding domain</fullName>
    </submittedName>
</protein>
<dbReference type="STRING" id="1396821.SAMN05444515_101212"/>
<evidence type="ECO:0000313" key="3">
    <source>
        <dbReference type="Proteomes" id="UP000199256"/>
    </source>
</evidence>
<dbReference type="InterPro" id="IPR013815">
    <property type="entry name" value="ATP_grasp_subdomain_1"/>
</dbReference>
<keyword evidence="2" id="KW-0670">Pyruvate</keyword>
<evidence type="ECO:0000259" key="1">
    <source>
        <dbReference type="Pfam" id="PF01326"/>
    </source>
</evidence>
<dbReference type="AlphaFoldDB" id="A0A1H7FES2"/>
<reference evidence="3" key="1">
    <citation type="submission" date="2016-10" db="EMBL/GenBank/DDBJ databases">
        <authorList>
            <person name="Varghese N."/>
            <person name="Submissions S."/>
        </authorList>
    </citation>
    <scope>NUCLEOTIDE SEQUENCE [LARGE SCALE GENOMIC DNA]</scope>
    <source>
        <strain evidence="3">DSM 241</strain>
    </source>
</reference>
<accession>A0A1H7FES2</accession>
<dbReference type="Pfam" id="PF01326">
    <property type="entry name" value="PPDK_N"/>
    <property type="match status" value="1"/>
</dbReference>
<dbReference type="Gene3D" id="3.30.1490.20">
    <property type="entry name" value="ATP-grasp fold, A domain"/>
    <property type="match status" value="1"/>
</dbReference>
<keyword evidence="2" id="KW-0808">Transferase</keyword>
<dbReference type="Proteomes" id="UP000199256">
    <property type="component" value="Unassembled WGS sequence"/>
</dbReference>
<dbReference type="InterPro" id="IPR002192">
    <property type="entry name" value="PPDK_AMP/ATP-bd"/>
</dbReference>
<organism evidence="2 3">
    <name type="scientific">Ectothiorhodospira marina</name>
    <dbReference type="NCBI Taxonomy" id="1396821"/>
    <lineage>
        <taxon>Bacteria</taxon>
        <taxon>Pseudomonadati</taxon>
        <taxon>Pseudomonadota</taxon>
        <taxon>Gammaproteobacteria</taxon>
        <taxon>Chromatiales</taxon>
        <taxon>Ectothiorhodospiraceae</taxon>
        <taxon>Ectothiorhodospira</taxon>
    </lineage>
</organism>
<gene>
    <name evidence="2" type="ORF">SAMN05444515_101212</name>
</gene>
<name>A0A1H7FES2_9GAMM</name>
<dbReference type="GO" id="GO:0005524">
    <property type="term" value="F:ATP binding"/>
    <property type="evidence" value="ECO:0007669"/>
    <property type="project" value="InterPro"/>
</dbReference>
<dbReference type="GO" id="GO:0016301">
    <property type="term" value="F:kinase activity"/>
    <property type="evidence" value="ECO:0007669"/>
    <property type="project" value="UniProtKB-KW"/>
</dbReference>
<evidence type="ECO:0000313" key="2">
    <source>
        <dbReference type="EMBL" id="SEK24488.1"/>
    </source>
</evidence>